<reference evidence="1 2" key="1">
    <citation type="submission" date="2019-01" db="EMBL/GenBank/DDBJ databases">
        <title>Genome sequence of Bacillus glycinifermentans SRCM103574.</title>
        <authorList>
            <person name="Kong H.-J."/>
            <person name="Jeong S.-Y."/>
            <person name="Jeong D.-Y."/>
        </authorList>
    </citation>
    <scope>NUCLEOTIDE SEQUENCE [LARGE SCALE GENOMIC DNA]</scope>
    <source>
        <strain evidence="1 2">SRCM103574</strain>
    </source>
</reference>
<accession>A0AAJ4D458</accession>
<dbReference type="RefSeq" id="WP_006640628.1">
    <property type="nucleotide sequence ID" value="NZ_CP035232.1"/>
</dbReference>
<protein>
    <submittedName>
        <fullName evidence="1">Uncharacterized protein</fullName>
    </submittedName>
</protein>
<evidence type="ECO:0000313" key="2">
    <source>
        <dbReference type="Proteomes" id="UP000288675"/>
    </source>
</evidence>
<gene>
    <name evidence="1" type="ORF">EQZ20_18435</name>
</gene>
<dbReference type="GeneID" id="82854655"/>
<organism evidence="1 2">
    <name type="scientific">Bacillus glycinifermentans</name>
    <dbReference type="NCBI Taxonomy" id="1664069"/>
    <lineage>
        <taxon>Bacteria</taxon>
        <taxon>Bacillati</taxon>
        <taxon>Bacillota</taxon>
        <taxon>Bacilli</taxon>
        <taxon>Bacillales</taxon>
        <taxon>Bacillaceae</taxon>
        <taxon>Bacillus</taxon>
    </lineage>
</organism>
<dbReference type="Proteomes" id="UP000288675">
    <property type="component" value="Chromosome"/>
</dbReference>
<dbReference type="KEGG" id="bgy:BGLY_3665"/>
<dbReference type="AlphaFoldDB" id="A0AAJ4D458"/>
<evidence type="ECO:0000313" key="1">
    <source>
        <dbReference type="EMBL" id="QAT66657.1"/>
    </source>
</evidence>
<dbReference type="EMBL" id="CP035232">
    <property type="protein sequence ID" value="QAT66657.1"/>
    <property type="molecule type" value="Genomic_DNA"/>
</dbReference>
<proteinExistence type="predicted"/>
<name>A0AAJ4D458_9BACI</name>
<sequence length="67" mass="7622">MADKITILRETFENGETGQEVEGLTLMIDGKMKDVFDILISQNDDYNDYTEIMRDIVIAGVNHIISK</sequence>